<dbReference type="InterPro" id="IPR053224">
    <property type="entry name" value="Sensory_adhesion_molecule"/>
</dbReference>
<evidence type="ECO:0000256" key="1">
    <source>
        <dbReference type="SAM" id="SignalP"/>
    </source>
</evidence>
<feature type="signal peptide" evidence="1">
    <location>
        <begin position="1"/>
        <end position="21"/>
    </location>
</feature>
<dbReference type="PANTHER" id="PTHR31460:SF3">
    <property type="entry name" value="MESOCENTIN"/>
    <property type="match status" value="1"/>
</dbReference>
<organism evidence="2 3">
    <name type="scientific">Malus baccata</name>
    <name type="common">Siberian crab apple</name>
    <name type="synonym">Pyrus baccata</name>
    <dbReference type="NCBI Taxonomy" id="106549"/>
    <lineage>
        <taxon>Eukaryota</taxon>
        <taxon>Viridiplantae</taxon>
        <taxon>Streptophyta</taxon>
        <taxon>Embryophyta</taxon>
        <taxon>Tracheophyta</taxon>
        <taxon>Spermatophyta</taxon>
        <taxon>Magnoliopsida</taxon>
        <taxon>eudicotyledons</taxon>
        <taxon>Gunneridae</taxon>
        <taxon>Pentapetalae</taxon>
        <taxon>rosids</taxon>
        <taxon>fabids</taxon>
        <taxon>Rosales</taxon>
        <taxon>Rosaceae</taxon>
        <taxon>Amygdaloideae</taxon>
        <taxon>Maleae</taxon>
        <taxon>Malus</taxon>
    </lineage>
</organism>
<dbReference type="InterPro" id="IPR011042">
    <property type="entry name" value="6-blade_b-propeller_TolB-like"/>
</dbReference>
<name>A0A540K8S2_MALBA</name>
<dbReference type="Proteomes" id="UP000315295">
    <property type="component" value="Unassembled WGS sequence"/>
</dbReference>
<dbReference type="STRING" id="106549.A0A540K8S2"/>
<dbReference type="GO" id="GO:0005783">
    <property type="term" value="C:endoplasmic reticulum"/>
    <property type="evidence" value="ECO:0007669"/>
    <property type="project" value="TreeGrafter"/>
</dbReference>
<evidence type="ECO:0000313" key="3">
    <source>
        <dbReference type="Proteomes" id="UP000315295"/>
    </source>
</evidence>
<dbReference type="EMBL" id="VIEB01001721">
    <property type="protein sequence ID" value="TQD70638.1"/>
    <property type="molecule type" value="Genomic_DNA"/>
</dbReference>
<feature type="chain" id="PRO_5021780494" description="Bulb-type lectin domain-containing protein" evidence="1">
    <location>
        <begin position="22"/>
        <end position="318"/>
    </location>
</feature>
<dbReference type="SUPFAM" id="SSF101898">
    <property type="entry name" value="NHL repeat"/>
    <property type="match status" value="1"/>
</dbReference>
<protein>
    <recommendedName>
        <fullName evidence="4">Bulb-type lectin domain-containing protein</fullName>
    </recommendedName>
</protein>
<accession>A0A540K8S2</accession>
<dbReference type="Gene3D" id="2.120.10.30">
    <property type="entry name" value="TolB, C-terminal domain"/>
    <property type="match status" value="1"/>
</dbReference>
<evidence type="ECO:0008006" key="4">
    <source>
        <dbReference type="Google" id="ProtNLM"/>
    </source>
</evidence>
<reference evidence="2 3" key="1">
    <citation type="journal article" date="2019" name="G3 (Bethesda)">
        <title>Sequencing of a Wild Apple (Malus baccata) Genome Unravels the Differences Between Cultivated and Wild Apple Species Regarding Disease Resistance and Cold Tolerance.</title>
        <authorList>
            <person name="Chen X."/>
        </authorList>
    </citation>
    <scope>NUCLEOTIDE SEQUENCE [LARGE SCALE GENOMIC DNA]</scope>
    <source>
        <strain evidence="3">cv. Shandingzi</strain>
        <tissue evidence="2">Leaves</tissue>
    </source>
</reference>
<evidence type="ECO:0000313" key="2">
    <source>
        <dbReference type="EMBL" id="TQD70638.1"/>
    </source>
</evidence>
<dbReference type="AlphaFoldDB" id="A0A540K8S2"/>
<keyword evidence="1" id="KW-0732">Signal</keyword>
<proteinExistence type="predicted"/>
<keyword evidence="3" id="KW-1185">Reference proteome</keyword>
<sequence length="318" mass="34790">MASKPSLISLIAAVPIVLVSSIPNLNHTVEPHLINFRSPNLFPEGLAYDPSAQHFIVGSFGHRIIVSVSEAGVIDTLIFDPTLLRYWSRAPNSTPSQPTTYAPANASSLLPSYQTTISDQVPSRTTSRLTSRGNAYVTNSGGNYIWKSVDYNLSYTDLGLNGVAYNSKGYLLVVQSNTDKMFKVDANDGTANLVLLSNDLLLAYRITIQNDNVVLVWRSTGRTKCTCCDGHLMEGVKGDVDYNLSYTDLGLNGVAYNSKGYLLVVQSNTDKMFKVDADDGTANLVLLSNDLLLAYRITIQNDNVVLVVSYKTLWLLMS</sequence>
<gene>
    <name evidence="2" type="ORF">C1H46_043828</name>
</gene>
<dbReference type="PANTHER" id="PTHR31460">
    <property type="match status" value="1"/>
</dbReference>
<comment type="caution">
    <text evidence="2">The sequence shown here is derived from an EMBL/GenBank/DDBJ whole genome shotgun (WGS) entry which is preliminary data.</text>
</comment>